<evidence type="ECO:0000256" key="4">
    <source>
        <dbReference type="ARBA" id="ARBA00022723"/>
    </source>
</evidence>
<dbReference type="eggNOG" id="KOG0632">
    <property type="taxonomic scope" value="Eukaryota"/>
</dbReference>
<proteinExistence type="predicted"/>
<reference evidence="7" key="1">
    <citation type="journal article" date="2013" name="Nature">
        <title>Pan genome of the phytoplankton Emiliania underpins its global distribution.</title>
        <authorList>
            <person name="Read B.A."/>
            <person name="Kegel J."/>
            <person name="Klute M.J."/>
            <person name="Kuo A."/>
            <person name="Lefebvre S.C."/>
            <person name="Maumus F."/>
            <person name="Mayer C."/>
            <person name="Miller J."/>
            <person name="Monier A."/>
            <person name="Salamov A."/>
            <person name="Young J."/>
            <person name="Aguilar M."/>
            <person name="Claverie J.M."/>
            <person name="Frickenhaus S."/>
            <person name="Gonzalez K."/>
            <person name="Herman E.K."/>
            <person name="Lin Y.C."/>
            <person name="Napier J."/>
            <person name="Ogata H."/>
            <person name="Sarno A.F."/>
            <person name="Shmutz J."/>
            <person name="Schroeder D."/>
            <person name="de Vargas C."/>
            <person name="Verret F."/>
            <person name="von Dassow P."/>
            <person name="Valentin K."/>
            <person name="Van de Peer Y."/>
            <person name="Wheeler G."/>
            <person name="Dacks J.B."/>
            <person name="Delwiche C.F."/>
            <person name="Dyhrman S.T."/>
            <person name="Glockner G."/>
            <person name="John U."/>
            <person name="Richards T."/>
            <person name="Worden A.Z."/>
            <person name="Zhang X."/>
            <person name="Grigoriev I.V."/>
            <person name="Allen A.E."/>
            <person name="Bidle K."/>
            <person name="Borodovsky M."/>
            <person name="Bowler C."/>
            <person name="Brownlee C."/>
            <person name="Cock J.M."/>
            <person name="Elias M."/>
            <person name="Gladyshev V.N."/>
            <person name="Groth M."/>
            <person name="Guda C."/>
            <person name="Hadaegh A."/>
            <person name="Iglesias-Rodriguez M.D."/>
            <person name="Jenkins J."/>
            <person name="Jones B.M."/>
            <person name="Lawson T."/>
            <person name="Leese F."/>
            <person name="Lindquist E."/>
            <person name="Lobanov A."/>
            <person name="Lomsadze A."/>
            <person name="Malik S.B."/>
            <person name="Marsh M.E."/>
            <person name="Mackinder L."/>
            <person name="Mock T."/>
            <person name="Mueller-Roeber B."/>
            <person name="Pagarete A."/>
            <person name="Parker M."/>
            <person name="Probert I."/>
            <person name="Quesneville H."/>
            <person name="Raines C."/>
            <person name="Rensing S.A."/>
            <person name="Riano-Pachon D.M."/>
            <person name="Richier S."/>
            <person name="Rokitta S."/>
            <person name="Shiraiwa Y."/>
            <person name="Soanes D.M."/>
            <person name="van der Giezen M."/>
            <person name="Wahlund T.M."/>
            <person name="Williams B."/>
            <person name="Wilson W."/>
            <person name="Wolfe G."/>
            <person name="Wurch L.L."/>
        </authorList>
    </citation>
    <scope>NUCLEOTIDE SEQUENCE</scope>
</reference>
<evidence type="ECO:0000256" key="1">
    <source>
        <dbReference type="ARBA" id="ARBA00012468"/>
    </source>
</evidence>
<accession>A0A0D3JSN8</accession>
<dbReference type="PANTHER" id="PTHR33447">
    <property type="entry name" value="GLUTATHIONE GAMMA-GLUTAMYLCYSTEINYLTRANSFERASE"/>
    <property type="match status" value="1"/>
</dbReference>
<dbReference type="PANTHER" id="PTHR33447:SF20">
    <property type="entry name" value="GLUTATHIONE GAMMA-GLUTAMYLCYSTEINYLTRANSFERASE"/>
    <property type="match status" value="1"/>
</dbReference>
<dbReference type="GO" id="GO:0010038">
    <property type="term" value="P:response to metal ion"/>
    <property type="evidence" value="ECO:0007669"/>
    <property type="project" value="InterPro"/>
</dbReference>
<dbReference type="PaxDb" id="2903-EOD26523"/>
<dbReference type="InterPro" id="IPR040409">
    <property type="entry name" value="PCS-like"/>
</dbReference>
<keyword evidence="3" id="KW-0808">Transferase</keyword>
<keyword evidence="7" id="KW-1185">Reference proteome</keyword>
<dbReference type="GeneID" id="17272069"/>
<dbReference type="InterPro" id="IPR038156">
    <property type="entry name" value="PCS_N_sf"/>
</dbReference>
<keyword evidence="2" id="KW-0104">Cadmium</keyword>
<evidence type="ECO:0000259" key="5">
    <source>
        <dbReference type="PROSITE" id="PS51443"/>
    </source>
</evidence>
<dbReference type="InterPro" id="IPR038765">
    <property type="entry name" value="Papain-like_cys_pep_sf"/>
</dbReference>
<dbReference type="SUPFAM" id="SSF54001">
    <property type="entry name" value="Cysteine proteinases"/>
    <property type="match status" value="1"/>
</dbReference>
<dbReference type="EC" id="2.3.2.15" evidence="1"/>
<evidence type="ECO:0000256" key="3">
    <source>
        <dbReference type="ARBA" id="ARBA00022679"/>
    </source>
</evidence>
<reference evidence="6" key="2">
    <citation type="submission" date="2024-10" db="UniProtKB">
        <authorList>
            <consortium name="EnsemblProtists"/>
        </authorList>
    </citation>
    <scope>IDENTIFICATION</scope>
</reference>
<dbReference type="HOGENOM" id="CLU_037385_0_1_1"/>
<organism evidence="6 7">
    <name type="scientific">Emiliania huxleyi (strain CCMP1516)</name>
    <dbReference type="NCBI Taxonomy" id="280463"/>
    <lineage>
        <taxon>Eukaryota</taxon>
        <taxon>Haptista</taxon>
        <taxon>Haptophyta</taxon>
        <taxon>Prymnesiophyceae</taxon>
        <taxon>Isochrysidales</taxon>
        <taxon>Noelaerhabdaceae</taxon>
        <taxon>Emiliania</taxon>
    </lineage>
</organism>
<dbReference type="InterPro" id="IPR007719">
    <property type="entry name" value="PCS_N"/>
</dbReference>
<dbReference type="Proteomes" id="UP000013827">
    <property type="component" value="Unassembled WGS sequence"/>
</dbReference>
<dbReference type="Pfam" id="PF05023">
    <property type="entry name" value="Phytochelatin"/>
    <property type="match status" value="1"/>
</dbReference>
<feature type="domain" description="Peptidase C83" evidence="5">
    <location>
        <begin position="1"/>
        <end position="199"/>
    </location>
</feature>
<dbReference type="EnsemblProtists" id="EOD26523">
    <property type="protein sequence ID" value="EOD26523"/>
    <property type="gene ID" value="EMIHUDRAFT_64521"/>
</dbReference>
<evidence type="ECO:0000256" key="2">
    <source>
        <dbReference type="ARBA" id="ARBA00022539"/>
    </source>
</evidence>
<dbReference type="OMA" id="ISKYHAS"/>
<dbReference type="RefSeq" id="XP_005778952.1">
    <property type="nucleotide sequence ID" value="XM_005778895.1"/>
</dbReference>
<name>A0A0D3JSN8_EMIH1</name>
<dbReference type="AlphaFoldDB" id="A0A0D3JSN8"/>
<dbReference type="GO" id="GO:0016756">
    <property type="term" value="F:glutathione gamma-glutamylcysteinyltransferase activity"/>
    <property type="evidence" value="ECO:0007669"/>
    <property type="project" value="UniProtKB-EC"/>
</dbReference>
<dbReference type="PROSITE" id="PS51443">
    <property type="entry name" value="PCS"/>
    <property type="match status" value="1"/>
</dbReference>
<dbReference type="Gene3D" id="3.90.70.30">
    <property type="entry name" value="Phytochelatin synthase, N-terminal domain"/>
    <property type="match status" value="1"/>
</dbReference>
<protein>
    <recommendedName>
        <fullName evidence="1">glutathione gamma-glutamylcysteinyltransferase</fullName>
        <ecNumber evidence="1">2.3.2.15</ecNumber>
    </recommendedName>
</protein>
<evidence type="ECO:0000313" key="7">
    <source>
        <dbReference type="Proteomes" id="UP000013827"/>
    </source>
</evidence>
<evidence type="ECO:0000313" key="6">
    <source>
        <dbReference type="EnsemblProtists" id="EOD26523"/>
    </source>
</evidence>
<dbReference type="GO" id="GO:0046938">
    <property type="term" value="P:phytochelatin biosynthetic process"/>
    <property type="evidence" value="ECO:0007669"/>
    <property type="project" value="InterPro"/>
</dbReference>
<keyword evidence="4" id="KW-0479">Metal-binding</keyword>
<dbReference type="GO" id="GO:0046872">
    <property type="term" value="F:metal ion binding"/>
    <property type="evidence" value="ECO:0007669"/>
    <property type="project" value="UniProtKB-KW"/>
</dbReference>
<sequence>MDALQGTTAKAFLAMTSYVPTQATQTFCSIATSVSILNALTMQEVDKRPVTETYAPYPYFTQQDFVNSPCVTNVTSDVDHCGTTLSQLNAILKCIDPSRTISKYHASTASLDEFRRKAVDALSGLGGVAINFDRKSLGQPGGGHWSPLGAYAAASDAFLLLDVAKYKLPYAWVAATDLFAAMNTMDNSANMSRGFIIIA</sequence>
<dbReference type="STRING" id="2903.R1CU47"/>
<dbReference type="KEGG" id="ehx:EMIHUDRAFT_64521"/>